<sequence length="1207" mass="134599">MAPLSGRRSRALDSDDDGDDSRPNTPASTTPNDGKRIRLADDDDNDDDDDGDDSATEETSRPAITALPSREPQVSAGPSHANIQNRSSHQPGAIVRVKLTNFVTYTSAEFFPGPNLNMVIGPNGTGKSTLVCAICLGLGWGPKYLGRAKEPAEFVKHGSREAVIEIELQRNPSMRKNPVITRRIKREGNLSTYLTNGKQTSGREVQLLASSFNIQIDNLCQFLPQDKVVEFAQLSPIDLLTSTQRAVAGSDMIKYHEDLKKLRTSHSAVIKEDQQAQGVLTELQDKQEHQRGTVERMKARAKIQLRLERLKQSRIMLEYRAAKETADDAKERAKVLTQELSQLKAISAPNIAKLNSKKTYEAAALASKTSLETDLTAALRNCDVKAKSVTEIGKKVDAKAAQIVAEIKGITEKQASFAREKKKIESARRQKNETPQSFDVTAITNEIQVLRGRSNALHDQLTELDQTKVDLGERSKKRKEDVEDLTAKLESFDTHASQQEEKLKAISLASFKAWAWVQKNQDQFGQHVYGPPIVECSLKDPGTADAVETFLQQQSDFTFITVQSNADYRLLQQKLVGSTATGGLGLHDVSLRVCSNSSLDQFRPPVAREQIERLGLTGWAIDCLRGPETVLAQLCHERSLHRCGYSSREPTTQQHEELAKTDIQSYVAGQRVYRFMRRREYGAAGNSASVQDVRPARVWTDQPVDVGRKAALQRDLNEANGEYVAMCTELKDMEKQMKQVQVEKKKFDAEWEAKKAEKGEIQRARLQYEALDIKIQNAENTMRALRDSLQGVRARTKEFQDEFDELVIKKTEAVLDFALQTREIRSMTASLLEADVILIEAASDREIMEAQNTEVVQAIHQKTTEQTDAKELYRQQLGLARSVKDAVSQLVNESRRLAEEGDNSFVELLEHVCQTLNSTENLEAEIGAEQANLELTEGGNADTISEYEQRAKKIERLQVQIQETSRRQEDFKHAIREVRGKWEPRLDEVVGRINDAFSDSFARIGCAGQVAVHKASSDDPVECTEENGGLENGLDFDHWAIHISVKFRESEPLSLLDSHRQSGGERAVSTIFYLMALQSLSRAPFRVVDEINQGMDPRNERMVHGRMVDIAADDGGSQYFLITPKLLSGLKYRRGMTVLCIVSGENVPAARERDGDGDWQDGPKIDFRLFAKRARELGIGGPTSKRIDPGMSLGRSFTASQSPAVGA</sequence>
<feature type="coiled-coil region" evidence="4">
    <location>
        <begin position="319"/>
        <end position="346"/>
    </location>
</feature>
<evidence type="ECO:0000256" key="3">
    <source>
        <dbReference type="ARBA" id="ARBA00023054"/>
    </source>
</evidence>
<evidence type="ECO:0000256" key="4">
    <source>
        <dbReference type="SAM" id="Coils"/>
    </source>
</evidence>
<feature type="coiled-coil region" evidence="4">
    <location>
        <begin position="716"/>
        <end position="795"/>
    </location>
</feature>
<comment type="caution">
    <text evidence="7">The sequence shown here is derived from an EMBL/GenBank/DDBJ whole genome shotgun (WGS) entry which is preliminary data.</text>
</comment>
<protein>
    <recommendedName>
        <fullName evidence="2">Structural maintenance of chromosomes protein 5</fullName>
    </recommendedName>
</protein>
<keyword evidence="8" id="KW-1185">Reference proteome</keyword>
<evidence type="ECO:0000313" key="8">
    <source>
        <dbReference type="Proteomes" id="UP001172673"/>
    </source>
</evidence>
<feature type="domain" description="RecF/RecN/SMC N-terminal" evidence="6">
    <location>
        <begin position="94"/>
        <end position="1123"/>
    </location>
</feature>
<reference evidence="7" key="1">
    <citation type="submission" date="2022-10" db="EMBL/GenBank/DDBJ databases">
        <title>Culturing micro-colonial fungi from biological soil crusts in the Mojave desert and describing Neophaeococcomyces mojavensis, and introducing the new genera and species Taxawa tesnikishii.</title>
        <authorList>
            <person name="Kurbessoian T."/>
            <person name="Stajich J.E."/>
        </authorList>
    </citation>
    <scope>NUCLEOTIDE SEQUENCE</scope>
    <source>
        <strain evidence="7">TK_41</strain>
    </source>
</reference>
<gene>
    <name evidence="7" type="primary">SMC5</name>
    <name evidence="7" type="ORF">H2200_001449</name>
</gene>
<keyword evidence="3 4" id="KW-0175">Coiled coil</keyword>
<dbReference type="InterPro" id="IPR003395">
    <property type="entry name" value="RecF/RecN/SMC_N"/>
</dbReference>
<evidence type="ECO:0000256" key="2">
    <source>
        <dbReference type="ARBA" id="ARBA00018687"/>
    </source>
</evidence>
<dbReference type="PANTHER" id="PTHR45916:SF1">
    <property type="entry name" value="STRUCTURAL MAINTENANCE OF CHROMOSOMES PROTEIN 5"/>
    <property type="match status" value="1"/>
</dbReference>
<dbReference type="GO" id="GO:0030915">
    <property type="term" value="C:Smc5-Smc6 complex"/>
    <property type="evidence" value="ECO:0007669"/>
    <property type="project" value="TreeGrafter"/>
</dbReference>
<dbReference type="Gene3D" id="3.40.50.300">
    <property type="entry name" value="P-loop containing nucleotide triphosphate hydrolases"/>
    <property type="match status" value="2"/>
</dbReference>
<dbReference type="InterPro" id="IPR027417">
    <property type="entry name" value="P-loop_NTPase"/>
</dbReference>
<evidence type="ECO:0000256" key="5">
    <source>
        <dbReference type="SAM" id="MobiDB-lite"/>
    </source>
</evidence>
<dbReference type="Pfam" id="PF02463">
    <property type="entry name" value="SMC_N"/>
    <property type="match status" value="1"/>
</dbReference>
<feature type="coiled-coil region" evidence="4">
    <location>
        <begin position="944"/>
        <end position="974"/>
    </location>
</feature>
<comment type="similarity">
    <text evidence="1">Belongs to the SMC family. SMC5 subfamily.</text>
</comment>
<dbReference type="GO" id="GO:0000724">
    <property type="term" value="P:double-strand break repair via homologous recombination"/>
    <property type="evidence" value="ECO:0007669"/>
    <property type="project" value="TreeGrafter"/>
</dbReference>
<feature type="compositionally biased region" description="Polar residues" evidence="5">
    <location>
        <begin position="23"/>
        <end position="32"/>
    </location>
</feature>
<dbReference type="PANTHER" id="PTHR45916">
    <property type="entry name" value="STRUCTURAL MAINTENANCE OF CHROMOSOMES PROTEIN 5"/>
    <property type="match status" value="1"/>
</dbReference>
<dbReference type="GO" id="GO:0005634">
    <property type="term" value="C:nucleus"/>
    <property type="evidence" value="ECO:0007669"/>
    <property type="project" value="TreeGrafter"/>
</dbReference>
<dbReference type="AlphaFoldDB" id="A0AA38XKW2"/>
<organism evidence="7 8">
    <name type="scientific">Cladophialophora chaetospira</name>
    <dbReference type="NCBI Taxonomy" id="386627"/>
    <lineage>
        <taxon>Eukaryota</taxon>
        <taxon>Fungi</taxon>
        <taxon>Dikarya</taxon>
        <taxon>Ascomycota</taxon>
        <taxon>Pezizomycotina</taxon>
        <taxon>Eurotiomycetes</taxon>
        <taxon>Chaetothyriomycetidae</taxon>
        <taxon>Chaetothyriales</taxon>
        <taxon>Herpotrichiellaceae</taxon>
        <taxon>Cladophialophora</taxon>
    </lineage>
</organism>
<feature type="region of interest" description="Disordered" evidence="5">
    <location>
        <begin position="1"/>
        <end position="89"/>
    </location>
</feature>
<accession>A0AA38XKW2</accession>
<evidence type="ECO:0000259" key="6">
    <source>
        <dbReference type="Pfam" id="PF02463"/>
    </source>
</evidence>
<proteinExistence type="inferred from homology"/>
<feature type="region of interest" description="Disordered" evidence="5">
    <location>
        <begin position="1180"/>
        <end position="1207"/>
    </location>
</feature>
<feature type="compositionally biased region" description="Polar residues" evidence="5">
    <location>
        <begin position="1195"/>
        <end position="1207"/>
    </location>
</feature>
<dbReference type="EMBL" id="JAPDRK010000002">
    <property type="protein sequence ID" value="KAJ9615374.1"/>
    <property type="molecule type" value="Genomic_DNA"/>
</dbReference>
<evidence type="ECO:0000313" key="7">
    <source>
        <dbReference type="EMBL" id="KAJ9615374.1"/>
    </source>
</evidence>
<name>A0AA38XKW2_9EURO</name>
<evidence type="ECO:0000256" key="1">
    <source>
        <dbReference type="ARBA" id="ARBA00010171"/>
    </source>
</evidence>
<dbReference type="GO" id="GO:0003697">
    <property type="term" value="F:single-stranded DNA binding"/>
    <property type="evidence" value="ECO:0007669"/>
    <property type="project" value="TreeGrafter"/>
</dbReference>
<dbReference type="SUPFAM" id="SSF52540">
    <property type="entry name" value="P-loop containing nucleoside triphosphate hydrolases"/>
    <property type="match status" value="2"/>
</dbReference>
<feature type="compositionally biased region" description="Acidic residues" evidence="5">
    <location>
        <begin position="41"/>
        <end position="56"/>
    </location>
</feature>
<dbReference type="Proteomes" id="UP001172673">
    <property type="component" value="Unassembled WGS sequence"/>
</dbReference>